<keyword evidence="3" id="KW-1185">Reference proteome</keyword>
<organism evidence="2 3">
    <name type="scientific">Linum trigynum</name>
    <dbReference type="NCBI Taxonomy" id="586398"/>
    <lineage>
        <taxon>Eukaryota</taxon>
        <taxon>Viridiplantae</taxon>
        <taxon>Streptophyta</taxon>
        <taxon>Embryophyta</taxon>
        <taxon>Tracheophyta</taxon>
        <taxon>Spermatophyta</taxon>
        <taxon>Magnoliopsida</taxon>
        <taxon>eudicotyledons</taxon>
        <taxon>Gunneridae</taxon>
        <taxon>Pentapetalae</taxon>
        <taxon>rosids</taxon>
        <taxon>fabids</taxon>
        <taxon>Malpighiales</taxon>
        <taxon>Linaceae</taxon>
        <taxon>Linum</taxon>
    </lineage>
</organism>
<proteinExistence type="predicted"/>
<gene>
    <name evidence="2" type="ORF">LTRI10_LOCUS41878</name>
</gene>
<dbReference type="Proteomes" id="UP001497516">
    <property type="component" value="Chromosome 7"/>
</dbReference>
<feature type="compositionally biased region" description="Acidic residues" evidence="1">
    <location>
        <begin position="8"/>
        <end position="22"/>
    </location>
</feature>
<sequence>MNGKEEKVVEEEEVRIDEEEDLGCSHWEESNSEEGREVEDEEEGASGVQDEDKVEVDEASTSYEGYESFPPDLDELLEKDPFAAL</sequence>
<name>A0AAV2FWT3_9ROSI</name>
<evidence type="ECO:0000256" key="1">
    <source>
        <dbReference type="SAM" id="MobiDB-lite"/>
    </source>
</evidence>
<accession>A0AAV2FWT3</accession>
<feature type="compositionally biased region" description="Basic and acidic residues" evidence="1">
    <location>
        <begin position="26"/>
        <end position="35"/>
    </location>
</feature>
<feature type="compositionally biased region" description="Basic and acidic residues" evidence="1">
    <location>
        <begin position="76"/>
        <end position="85"/>
    </location>
</feature>
<evidence type="ECO:0000313" key="2">
    <source>
        <dbReference type="EMBL" id="CAL1401840.1"/>
    </source>
</evidence>
<protein>
    <submittedName>
        <fullName evidence="2">Uncharacterized protein</fullName>
    </submittedName>
</protein>
<reference evidence="2 3" key="1">
    <citation type="submission" date="2024-04" db="EMBL/GenBank/DDBJ databases">
        <authorList>
            <person name="Fracassetti M."/>
        </authorList>
    </citation>
    <scope>NUCLEOTIDE SEQUENCE [LARGE SCALE GENOMIC DNA]</scope>
</reference>
<evidence type="ECO:0000313" key="3">
    <source>
        <dbReference type="Proteomes" id="UP001497516"/>
    </source>
</evidence>
<dbReference type="AlphaFoldDB" id="A0AAV2FWT3"/>
<dbReference type="EMBL" id="OZ034820">
    <property type="protein sequence ID" value="CAL1401840.1"/>
    <property type="molecule type" value="Genomic_DNA"/>
</dbReference>
<feature type="region of interest" description="Disordered" evidence="1">
    <location>
        <begin position="1"/>
        <end position="85"/>
    </location>
</feature>